<feature type="region of interest" description="Disordered" evidence="11">
    <location>
        <begin position="163"/>
        <end position="189"/>
    </location>
</feature>
<comment type="function">
    <text evidence="1 10">Controls the rotational direction of flagella during chemotaxis.</text>
</comment>
<dbReference type="EMBL" id="JBDPZD010000002">
    <property type="protein sequence ID" value="MEO3691306.1"/>
    <property type="molecule type" value="Genomic_DNA"/>
</dbReference>
<keyword evidence="8 10" id="KW-1133">Transmembrane helix</keyword>
<dbReference type="Proteomes" id="UP001495147">
    <property type="component" value="Unassembled WGS sequence"/>
</dbReference>
<keyword evidence="13" id="KW-1185">Reference proteome</keyword>
<proteinExistence type="inferred from homology"/>
<keyword evidence="12" id="KW-0966">Cell projection</keyword>
<dbReference type="RefSeq" id="WP_347704146.1">
    <property type="nucleotide sequence ID" value="NZ_JBDPZD010000002.1"/>
</dbReference>
<feature type="transmembrane region" description="Helical" evidence="10">
    <location>
        <begin position="22"/>
        <end position="44"/>
    </location>
</feature>
<evidence type="ECO:0000256" key="8">
    <source>
        <dbReference type="ARBA" id="ARBA00022989"/>
    </source>
</evidence>
<name>A0ABV0G0Q8_9BURK</name>
<evidence type="ECO:0000256" key="6">
    <source>
        <dbReference type="ARBA" id="ARBA00022692"/>
    </source>
</evidence>
<evidence type="ECO:0000256" key="10">
    <source>
        <dbReference type="RuleBase" id="RU364125"/>
    </source>
</evidence>
<evidence type="ECO:0000256" key="7">
    <source>
        <dbReference type="ARBA" id="ARBA00022779"/>
    </source>
</evidence>
<evidence type="ECO:0000256" key="5">
    <source>
        <dbReference type="ARBA" id="ARBA00022500"/>
    </source>
</evidence>
<evidence type="ECO:0000256" key="4">
    <source>
        <dbReference type="ARBA" id="ARBA00022475"/>
    </source>
</evidence>
<organism evidence="12 13">
    <name type="scientific">Roseateles paludis</name>
    <dbReference type="NCBI Taxonomy" id="3145238"/>
    <lineage>
        <taxon>Bacteria</taxon>
        <taxon>Pseudomonadati</taxon>
        <taxon>Pseudomonadota</taxon>
        <taxon>Betaproteobacteria</taxon>
        <taxon>Burkholderiales</taxon>
        <taxon>Sphaerotilaceae</taxon>
        <taxon>Roseateles</taxon>
    </lineage>
</organism>
<evidence type="ECO:0000256" key="11">
    <source>
        <dbReference type="SAM" id="MobiDB-lite"/>
    </source>
</evidence>
<keyword evidence="12" id="KW-0969">Cilium</keyword>
<keyword evidence="7 10" id="KW-0283">Flagellar rotation</keyword>
<accession>A0ABV0G0Q8</accession>
<dbReference type="InterPro" id="IPR005503">
    <property type="entry name" value="FliL"/>
</dbReference>
<comment type="caution">
    <text evidence="12">The sequence shown here is derived from an EMBL/GenBank/DDBJ whole genome shotgun (WGS) entry which is preliminary data.</text>
</comment>
<dbReference type="PANTHER" id="PTHR35091">
    <property type="entry name" value="FLAGELLAR PROTEIN FLIL"/>
    <property type="match status" value="1"/>
</dbReference>
<comment type="similarity">
    <text evidence="3 10">Belongs to the FliL family.</text>
</comment>
<feature type="region of interest" description="Disordered" evidence="11">
    <location>
        <begin position="49"/>
        <end position="80"/>
    </location>
</feature>
<evidence type="ECO:0000313" key="12">
    <source>
        <dbReference type="EMBL" id="MEO3691306.1"/>
    </source>
</evidence>
<feature type="compositionally biased region" description="Basic and acidic residues" evidence="11">
    <location>
        <begin position="60"/>
        <end position="77"/>
    </location>
</feature>
<evidence type="ECO:0000256" key="3">
    <source>
        <dbReference type="ARBA" id="ARBA00008281"/>
    </source>
</evidence>
<reference evidence="12 13" key="1">
    <citation type="submission" date="2024-05" db="EMBL/GenBank/DDBJ databases">
        <title>Roseateles sp. DJS-2-20 16S ribosomal RNA gene Genome sequencing and assembly.</title>
        <authorList>
            <person name="Woo H."/>
        </authorList>
    </citation>
    <scope>NUCLEOTIDE SEQUENCE [LARGE SCALE GENOMIC DNA]</scope>
    <source>
        <strain evidence="12 13">DJS-2-20</strain>
    </source>
</reference>
<keyword evidence="4" id="KW-1003">Cell membrane</keyword>
<keyword evidence="5 10" id="KW-0145">Chemotaxis</keyword>
<keyword evidence="12" id="KW-0282">Flagellum</keyword>
<protein>
    <recommendedName>
        <fullName evidence="10">Flagellar protein FliL</fullName>
    </recommendedName>
</protein>
<gene>
    <name evidence="12" type="ORF">ABDJ85_07480</name>
</gene>
<comment type="subcellular location">
    <subcellularLocation>
        <location evidence="10">Cell inner membrane</location>
    </subcellularLocation>
    <subcellularLocation>
        <location evidence="2">Cell membrane</location>
        <topology evidence="2">Single-pass membrane protein</topology>
    </subcellularLocation>
</comment>
<sequence length="202" mass="21469">MAGPEAAAAPPPAAGSGGKKKLIILIAAVLLVVVIGGAAAFFLLKKKPPAEDGEEGEDATPAKEEPAKKDHAKKDHPPTFVPLDPFTVNLADKDVDRFAQIGISLEIEDPKIADQLKAYMPAIRGNILMLLSHKVAADLLSREGKLQLAKEINREAVRPLGIELDEEADTGHGDEPAKKKKKKKPAVVSPVTGVHFSSFIVQ</sequence>
<evidence type="ECO:0000313" key="13">
    <source>
        <dbReference type="Proteomes" id="UP001495147"/>
    </source>
</evidence>
<dbReference type="Pfam" id="PF03748">
    <property type="entry name" value="FliL"/>
    <property type="match status" value="1"/>
</dbReference>
<keyword evidence="6 10" id="KW-0812">Transmembrane</keyword>
<dbReference type="PANTHER" id="PTHR35091:SF2">
    <property type="entry name" value="FLAGELLAR PROTEIN FLIL"/>
    <property type="match status" value="1"/>
</dbReference>
<keyword evidence="9 10" id="KW-0472">Membrane</keyword>
<evidence type="ECO:0000256" key="2">
    <source>
        <dbReference type="ARBA" id="ARBA00004162"/>
    </source>
</evidence>
<keyword evidence="10" id="KW-0997">Cell inner membrane</keyword>
<evidence type="ECO:0000256" key="1">
    <source>
        <dbReference type="ARBA" id="ARBA00002254"/>
    </source>
</evidence>
<evidence type="ECO:0000256" key="9">
    <source>
        <dbReference type="ARBA" id="ARBA00023136"/>
    </source>
</evidence>